<name>A0ACC3MIU6_9PEZI</name>
<protein>
    <submittedName>
        <fullName evidence="1">Uncharacterized protein</fullName>
    </submittedName>
</protein>
<accession>A0ACC3MIU6</accession>
<evidence type="ECO:0000313" key="1">
    <source>
        <dbReference type="EMBL" id="KAK3696603.1"/>
    </source>
</evidence>
<keyword evidence="2" id="KW-1185">Reference proteome</keyword>
<dbReference type="Proteomes" id="UP001281147">
    <property type="component" value="Unassembled WGS sequence"/>
</dbReference>
<sequence>MTTSVLDNMKRTTQETIDGYRKFEINAIMAPRADDCVYEALPKSMGAPALNNESYREFFSTQVIPLFEDFMVIVDSLIYDAEARKSVLYGRSTAISPVGPYDMELCLIMSFNETGEKVVAMREMFDSTTYISFMAKVKQYAEAQGGEAQH</sequence>
<proteinExistence type="predicted"/>
<organism evidence="1 2">
    <name type="scientific">Vermiconidia calcicola</name>
    <dbReference type="NCBI Taxonomy" id="1690605"/>
    <lineage>
        <taxon>Eukaryota</taxon>
        <taxon>Fungi</taxon>
        <taxon>Dikarya</taxon>
        <taxon>Ascomycota</taxon>
        <taxon>Pezizomycotina</taxon>
        <taxon>Dothideomycetes</taxon>
        <taxon>Dothideomycetidae</taxon>
        <taxon>Mycosphaerellales</taxon>
        <taxon>Extremaceae</taxon>
        <taxon>Vermiconidia</taxon>
    </lineage>
</organism>
<comment type="caution">
    <text evidence="1">The sequence shown here is derived from an EMBL/GenBank/DDBJ whole genome shotgun (WGS) entry which is preliminary data.</text>
</comment>
<dbReference type="EMBL" id="JAUTXU010000238">
    <property type="protein sequence ID" value="KAK3696603.1"/>
    <property type="molecule type" value="Genomic_DNA"/>
</dbReference>
<evidence type="ECO:0000313" key="2">
    <source>
        <dbReference type="Proteomes" id="UP001281147"/>
    </source>
</evidence>
<gene>
    <name evidence="1" type="ORF">LTR37_017856</name>
</gene>
<reference evidence="1" key="1">
    <citation type="submission" date="2023-07" db="EMBL/GenBank/DDBJ databases">
        <title>Black Yeasts Isolated from many extreme environments.</title>
        <authorList>
            <person name="Coleine C."/>
            <person name="Stajich J.E."/>
            <person name="Selbmann L."/>
        </authorList>
    </citation>
    <scope>NUCLEOTIDE SEQUENCE</scope>
    <source>
        <strain evidence="1">CCFEE 5714</strain>
    </source>
</reference>